<keyword evidence="2" id="KW-1185">Reference proteome</keyword>
<reference evidence="1 2" key="2">
    <citation type="journal article" date="2022" name="Mol. Ecol. Resour.">
        <title>The genomes of chicory, endive, great burdock and yacon provide insights into Asteraceae paleo-polyploidization history and plant inulin production.</title>
        <authorList>
            <person name="Fan W."/>
            <person name="Wang S."/>
            <person name="Wang H."/>
            <person name="Wang A."/>
            <person name="Jiang F."/>
            <person name="Liu H."/>
            <person name="Zhao H."/>
            <person name="Xu D."/>
            <person name="Zhang Y."/>
        </authorList>
    </citation>
    <scope>NUCLEOTIDE SEQUENCE [LARGE SCALE GENOMIC DNA]</scope>
    <source>
        <strain evidence="2">cv. Niubang</strain>
    </source>
</reference>
<accession>A0ACB9DI47</accession>
<comment type="caution">
    <text evidence="1">The sequence shown here is derived from an EMBL/GenBank/DDBJ whole genome shotgun (WGS) entry which is preliminary data.</text>
</comment>
<reference evidence="2" key="1">
    <citation type="journal article" date="2022" name="Mol. Ecol. Resour.">
        <title>The genomes of chicory, endive, great burdock and yacon provide insights into Asteraceae palaeo-polyploidization history and plant inulin production.</title>
        <authorList>
            <person name="Fan W."/>
            <person name="Wang S."/>
            <person name="Wang H."/>
            <person name="Wang A."/>
            <person name="Jiang F."/>
            <person name="Liu H."/>
            <person name="Zhao H."/>
            <person name="Xu D."/>
            <person name="Zhang Y."/>
        </authorList>
    </citation>
    <scope>NUCLEOTIDE SEQUENCE [LARGE SCALE GENOMIC DNA]</scope>
    <source>
        <strain evidence="2">cv. Niubang</strain>
    </source>
</reference>
<organism evidence="1 2">
    <name type="scientific">Arctium lappa</name>
    <name type="common">Greater burdock</name>
    <name type="synonym">Lappa major</name>
    <dbReference type="NCBI Taxonomy" id="4217"/>
    <lineage>
        <taxon>Eukaryota</taxon>
        <taxon>Viridiplantae</taxon>
        <taxon>Streptophyta</taxon>
        <taxon>Embryophyta</taxon>
        <taxon>Tracheophyta</taxon>
        <taxon>Spermatophyta</taxon>
        <taxon>Magnoliopsida</taxon>
        <taxon>eudicotyledons</taxon>
        <taxon>Gunneridae</taxon>
        <taxon>Pentapetalae</taxon>
        <taxon>asterids</taxon>
        <taxon>campanulids</taxon>
        <taxon>Asterales</taxon>
        <taxon>Asteraceae</taxon>
        <taxon>Carduoideae</taxon>
        <taxon>Cardueae</taxon>
        <taxon>Arctiinae</taxon>
        <taxon>Arctium</taxon>
    </lineage>
</organism>
<sequence>MYTRIISISATASTGIPDITYIHSLFSKLKNPSIDLYNAVIRSFNHKNHNPLMALFFYSDLLVRGLVGDSFTYPYVLKACTLLCALRVGEQVHSHVVKTGFVLNLYVVNMLMRFYSECGVLEGAQKVFDGSPERDLVTWTTLIQGYVKMGFCEKGVEVFYEMCEAGVRADEMTMVVLISASARLKDLSLGKKLHDYIYDHNLNFDVYIGNALVDMYLKCGDASLALKIFNKMPMKNVVSWNSMILGLVHQENFICSPIEHYSDYLEVVPDQRPTETNSPPHAPKTSLLASTPSAFDKI</sequence>
<evidence type="ECO:0000313" key="1">
    <source>
        <dbReference type="EMBL" id="KAI3746205.1"/>
    </source>
</evidence>
<dbReference type="EMBL" id="CM042049">
    <property type="protein sequence ID" value="KAI3746205.1"/>
    <property type="molecule type" value="Genomic_DNA"/>
</dbReference>
<evidence type="ECO:0000313" key="2">
    <source>
        <dbReference type="Proteomes" id="UP001055879"/>
    </source>
</evidence>
<protein>
    <submittedName>
        <fullName evidence="1">Uncharacterized protein</fullName>
    </submittedName>
</protein>
<name>A0ACB9DI47_ARCLA</name>
<gene>
    <name evidence="1" type="ORF">L6452_08629</name>
</gene>
<dbReference type="Proteomes" id="UP001055879">
    <property type="component" value="Linkage Group LG03"/>
</dbReference>
<proteinExistence type="predicted"/>